<sequence>MKWIKDGLSLDETKVSALIIGFFCTLSMALYQAWQIGDISDNMLMLLAYELGAFTGIKCVESFAFAPGKKKSKSSFSETETENLP</sequence>
<keyword evidence="1" id="KW-1133">Transmembrane helix</keyword>
<accession>A0AAJ2JQH9</accession>
<dbReference type="RefSeq" id="WP_021257608.1">
    <property type="nucleotide sequence ID" value="NZ_JAVYAA010000001.1"/>
</dbReference>
<keyword evidence="3" id="KW-1185">Reference proteome</keyword>
<evidence type="ECO:0000313" key="3">
    <source>
        <dbReference type="Proteomes" id="UP001250538"/>
    </source>
</evidence>
<organism evidence="2 3">
    <name type="scientific">Paenibacillus suaedae</name>
    <dbReference type="NCBI Taxonomy" id="3077233"/>
    <lineage>
        <taxon>Bacteria</taxon>
        <taxon>Bacillati</taxon>
        <taxon>Bacillota</taxon>
        <taxon>Bacilli</taxon>
        <taxon>Bacillales</taxon>
        <taxon>Paenibacillaceae</taxon>
        <taxon>Paenibacillus</taxon>
    </lineage>
</organism>
<comment type="caution">
    <text evidence="2">The sequence shown here is derived from an EMBL/GenBank/DDBJ whole genome shotgun (WGS) entry which is preliminary data.</text>
</comment>
<dbReference type="EMBL" id="JAVYAA010000001">
    <property type="protein sequence ID" value="MDT8975040.1"/>
    <property type="molecule type" value="Genomic_DNA"/>
</dbReference>
<keyword evidence="1" id="KW-0472">Membrane</keyword>
<dbReference type="Proteomes" id="UP001250538">
    <property type="component" value="Unassembled WGS sequence"/>
</dbReference>
<name>A0AAJ2JQH9_9BACL</name>
<evidence type="ECO:0000313" key="2">
    <source>
        <dbReference type="EMBL" id="MDT8975040.1"/>
    </source>
</evidence>
<dbReference type="AlphaFoldDB" id="A0AAJ2JQH9"/>
<evidence type="ECO:0000256" key="1">
    <source>
        <dbReference type="SAM" id="Phobius"/>
    </source>
</evidence>
<proteinExistence type="predicted"/>
<feature type="transmembrane region" description="Helical" evidence="1">
    <location>
        <begin position="46"/>
        <end position="66"/>
    </location>
</feature>
<protein>
    <submittedName>
        <fullName evidence="2">Uncharacterized protein</fullName>
    </submittedName>
</protein>
<reference evidence="3" key="1">
    <citation type="submission" date="2023-09" db="EMBL/GenBank/DDBJ databases">
        <title>Paenibacillus sp. chi10 Genome sequencing and assembly.</title>
        <authorList>
            <person name="Kim I."/>
        </authorList>
    </citation>
    <scope>NUCLEOTIDE SEQUENCE [LARGE SCALE GENOMIC DNA]</scope>
    <source>
        <strain evidence="3">chi10</strain>
    </source>
</reference>
<feature type="transmembrane region" description="Helical" evidence="1">
    <location>
        <begin position="15"/>
        <end position="34"/>
    </location>
</feature>
<gene>
    <name evidence="2" type="ORF">RQP50_02145</name>
</gene>
<keyword evidence="1" id="KW-0812">Transmembrane</keyword>